<dbReference type="InterPro" id="IPR000791">
    <property type="entry name" value="Gpr1/Fun34/SatP-like"/>
</dbReference>
<dbReference type="Pfam" id="PF01184">
    <property type="entry name" value="Gpr1_Fun34_YaaH"/>
    <property type="match status" value="1"/>
</dbReference>
<dbReference type="InterPro" id="IPR047623">
    <property type="entry name" value="SatP"/>
</dbReference>
<organism evidence="7 8">
    <name type="scientific">Streptacidiphilus cavernicola</name>
    <dbReference type="NCBI Taxonomy" id="3342716"/>
    <lineage>
        <taxon>Bacteria</taxon>
        <taxon>Bacillati</taxon>
        <taxon>Actinomycetota</taxon>
        <taxon>Actinomycetes</taxon>
        <taxon>Kitasatosporales</taxon>
        <taxon>Streptomycetaceae</taxon>
        <taxon>Streptacidiphilus</taxon>
    </lineage>
</organism>
<evidence type="ECO:0000256" key="5">
    <source>
        <dbReference type="ARBA" id="ARBA00023136"/>
    </source>
</evidence>
<evidence type="ECO:0000313" key="8">
    <source>
        <dbReference type="Proteomes" id="UP001592528"/>
    </source>
</evidence>
<evidence type="ECO:0000256" key="1">
    <source>
        <dbReference type="ARBA" id="ARBA00004141"/>
    </source>
</evidence>
<dbReference type="Proteomes" id="UP001592528">
    <property type="component" value="Unassembled WGS sequence"/>
</dbReference>
<gene>
    <name evidence="7" type="ORF">ACEZDJ_31520</name>
</gene>
<evidence type="ECO:0000256" key="2">
    <source>
        <dbReference type="ARBA" id="ARBA00005587"/>
    </source>
</evidence>
<comment type="similarity">
    <text evidence="2">Belongs to the acetate uptake transporter (AceTr) (TC 2.A.96) family.</text>
</comment>
<feature type="transmembrane region" description="Helical" evidence="6">
    <location>
        <begin position="160"/>
        <end position="185"/>
    </location>
</feature>
<feature type="transmembrane region" description="Helical" evidence="6">
    <location>
        <begin position="79"/>
        <end position="97"/>
    </location>
</feature>
<evidence type="ECO:0000256" key="6">
    <source>
        <dbReference type="SAM" id="Phobius"/>
    </source>
</evidence>
<dbReference type="NCBIfam" id="NF038013">
    <property type="entry name" value="AceTr_1"/>
    <property type="match status" value="1"/>
</dbReference>
<keyword evidence="4 6" id="KW-1133">Transmembrane helix</keyword>
<dbReference type="PANTHER" id="PTHR30178">
    <property type="entry name" value="INNER MEMBRANE PROTEIN YAAH"/>
    <property type="match status" value="1"/>
</dbReference>
<keyword evidence="3 6" id="KW-0812">Transmembrane</keyword>
<dbReference type="PANTHER" id="PTHR30178:SF3">
    <property type="entry name" value="SUCCINATE-ACETATE_PROTON SYMPORTER SATP"/>
    <property type="match status" value="1"/>
</dbReference>
<feature type="transmembrane region" description="Helical" evidence="6">
    <location>
        <begin position="55"/>
        <end position="73"/>
    </location>
</feature>
<name>A0ABV6UWH4_9ACTN</name>
<feature type="transmembrane region" description="Helical" evidence="6">
    <location>
        <begin position="134"/>
        <end position="153"/>
    </location>
</feature>
<dbReference type="EMBL" id="JBHEZZ010000024">
    <property type="protein sequence ID" value="MFC1405829.1"/>
    <property type="molecule type" value="Genomic_DNA"/>
</dbReference>
<evidence type="ECO:0000256" key="3">
    <source>
        <dbReference type="ARBA" id="ARBA00022692"/>
    </source>
</evidence>
<feature type="transmembrane region" description="Helical" evidence="6">
    <location>
        <begin position="109"/>
        <end position="128"/>
    </location>
</feature>
<keyword evidence="8" id="KW-1185">Reference proteome</keyword>
<sequence>MSNEAAVAQNRTASPAPASLGSAAAPLGYLALGLTLLAFGLLSTGVLNGAGVKDAGSLALFVGGVTLFVSGLLEFRGGSAATGTAFLALGAFWVTWAQAAPAGKDATGLFLLLWALLALTLTLAHWSGGDLVRGVYALFTVALVLLAVSTLGGNETVGKAAGWVAAAAGLLAWYSATSALAGGAWGRVSLPVR</sequence>
<reference evidence="7 8" key="1">
    <citation type="submission" date="2024-09" db="EMBL/GenBank/DDBJ databases">
        <authorList>
            <person name="Lee S.D."/>
        </authorList>
    </citation>
    <scope>NUCLEOTIDE SEQUENCE [LARGE SCALE GENOMIC DNA]</scope>
    <source>
        <strain evidence="7 8">N1-5</strain>
    </source>
</reference>
<comment type="caution">
    <text evidence="7">The sequence shown here is derived from an EMBL/GenBank/DDBJ whole genome shotgun (WGS) entry which is preliminary data.</text>
</comment>
<evidence type="ECO:0000256" key="4">
    <source>
        <dbReference type="ARBA" id="ARBA00022989"/>
    </source>
</evidence>
<dbReference type="RefSeq" id="WP_030259242.1">
    <property type="nucleotide sequence ID" value="NZ_JBHEZZ010000024.1"/>
</dbReference>
<protein>
    <submittedName>
        <fullName evidence="7">Acetate uptake transporter</fullName>
    </submittedName>
</protein>
<evidence type="ECO:0000313" key="7">
    <source>
        <dbReference type="EMBL" id="MFC1405829.1"/>
    </source>
</evidence>
<feature type="transmembrane region" description="Helical" evidence="6">
    <location>
        <begin position="27"/>
        <end position="48"/>
    </location>
</feature>
<comment type="subcellular location">
    <subcellularLocation>
        <location evidence="1">Membrane</location>
        <topology evidence="1">Multi-pass membrane protein</topology>
    </subcellularLocation>
</comment>
<accession>A0ABV6UWH4</accession>
<proteinExistence type="inferred from homology"/>
<keyword evidence="5 6" id="KW-0472">Membrane</keyword>